<evidence type="ECO:0008006" key="4">
    <source>
        <dbReference type="Google" id="ProtNLM"/>
    </source>
</evidence>
<sequence length="115" mass="13150">MIKSILHIEALFVLIVSIYFYAYIDGSWWMFFLCLLLPDISMLGYLVNNSIGATIYNIGHTYFIPLVLVFLSVMSKQDLVLALSLIWIAHIGMDRTIGFGLKYPGNFKDTHLQKV</sequence>
<keyword evidence="3" id="KW-1185">Reference proteome</keyword>
<proteinExistence type="predicted"/>
<feature type="transmembrane region" description="Helical" evidence="1">
    <location>
        <begin position="28"/>
        <end position="47"/>
    </location>
</feature>
<feature type="transmembrane region" description="Helical" evidence="1">
    <location>
        <begin position="54"/>
        <end position="73"/>
    </location>
</feature>
<name>A0A147KC55_9BACI</name>
<keyword evidence="1" id="KW-1133">Transmembrane helix</keyword>
<dbReference type="OrthoDB" id="9813911at2"/>
<comment type="caution">
    <text evidence="2">The sequence shown here is derived from an EMBL/GenBank/DDBJ whole genome shotgun (WGS) entry which is preliminary data.</text>
</comment>
<dbReference type="Proteomes" id="UP000074108">
    <property type="component" value="Unassembled WGS sequence"/>
</dbReference>
<keyword evidence="1" id="KW-0472">Membrane</keyword>
<evidence type="ECO:0000313" key="3">
    <source>
        <dbReference type="Proteomes" id="UP000074108"/>
    </source>
</evidence>
<gene>
    <name evidence="2" type="ORF">Q75_01485</name>
</gene>
<evidence type="ECO:0000256" key="1">
    <source>
        <dbReference type="SAM" id="Phobius"/>
    </source>
</evidence>
<feature type="transmembrane region" description="Helical" evidence="1">
    <location>
        <begin position="5"/>
        <end position="22"/>
    </location>
</feature>
<protein>
    <recommendedName>
        <fullName evidence="4">DUF4260 domain-containing protein</fullName>
    </recommendedName>
</protein>
<dbReference type="Pfam" id="PF14079">
    <property type="entry name" value="DUF4260"/>
    <property type="match status" value="1"/>
</dbReference>
<evidence type="ECO:0000313" key="2">
    <source>
        <dbReference type="EMBL" id="KUP09136.1"/>
    </source>
</evidence>
<dbReference type="AlphaFoldDB" id="A0A147KC55"/>
<dbReference type="InterPro" id="IPR025356">
    <property type="entry name" value="DUF4260"/>
</dbReference>
<dbReference type="RefSeq" id="WP_059350108.1">
    <property type="nucleotide sequence ID" value="NZ_LDYG01000003.1"/>
</dbReference>
<accession>A0A147KC55</accession>
<dbReference type="EMBL" id="LDYG01000003">
    <property type="protein sequence ID" value="KUP09136.1"/>
    <property type="molecule type" value="Genomic_DNA"/>
</dbReference>
<reference evidence="2 3" key="1">
    <citation type="journal article" date="2016" name="Front. Microbiol.">
        <title>Microevolution Analysis of Bacillus coahuilensis Unveils Differences in Phosphorus Acquisition Strategies and Their Regulation.</title>
        <authorList>
            <person name="Gomez-Lunar Z."/>
            <person name="Hernandez-Gonzalez I."/>
            <person name="Rodriguez-Torres M.D."/>
            <person name="Souza V."/>
            <person name="Olmedo-Alvarez G."/>
        </authorList>
    </citation>
    <scope>NUCLEOTIDE SEQUENCE [LARGE SCALE GENOMIC DNA]</scope>
    <source>
        <strain evidence="3">p1.1.43</strain>
    </source>
</reference>
<dbReference type="STRING" id="1150625.Q75_01485"/>
<keyword evidence="1" id="KW-0812">Transmembrane</keyword>
<feature type="transmembrane region" description="Helical" evidence="1">
    <location>
        <begin position="79"/>
        <end position="101"/>
    </location>
</feature>
<dbReference type="PATRIC" id="fig|1150625.3.peg.310"/>
<organism evidence="2 3">
    <name type="scientific">Bacillus coahuilensis p1.1.43</name>
    <dbReference type="NCBI Taxonomy" id="1150625"/>
    <lineage>
        <taxon>Bacteria</taxon>
        <taxon>Bacillati</taxon>
        <taxon>Bacillota</taxon>
        <taxon>Bacilli</taxon>
        <taxon>Bacillales</taxon>
        <taxon>Bacillaceae</taxon>
        <taxon>Bacillus</taxon>
    </lineage>
</organism>